<protein>
    <submittedName>
        <fullName evidence="2">(salmon louse) hypothetical protein</fullName>
    </submittedName>
</protein>
<dbReference type="AlphaFoldDB" id="A0A0K2UIP0"/>
<evidence type="ECO:0000256" key="1">
    <source>
        <dbReference type="SAM" id="MobiDB-lite"/>
    </source>
</evidence>
<gene>
    <name evidence="2" type="ORF">LSAA_2010</name>
</gene>
<evidence type="ECO:0000313" key="3">
    <source>
        <dbReference type="EMBL" id="CDW37812.1"/>
    </source>
</evidence>
<evidence type="ECO:0000313" key="2">
    <source>
        <dbReference type="EMBL" id="CAF2781465.1"/>
    </source>
</evidence>
<proteinExistence type="predicted"/>
<dbReference type="EMBL" id="HG994580">
    <property type="protein sequence ID" value="CAF2781465.1"/>
    <property type="molecule type" value="Genomic_DNA"/>
</dbReference>
<feature type="compositionally biased region" description="Basic and acidic residues" evidence="1">
    <location>
        <begin position="20"/>
        <end position="46"/>
    </location>
</feature>
<reference evidence="2" key="2">
    <citation type="submission" date="2021-02" db="EMBL/GenBank/DDBJ databases">
        <authorList>
            <person name="Bekaert M."/>
        </authorList>
    </citation>
    <scope>NUCLEOTIDE SEQUENCE</scope>
    <source>
        <strain evidence="2">IoA-00</strain>
    </source>
</reference>
<reference evidence="3" key="1">
    <citation type="submission" date="2014-05" db="EMBL/GenBank/DDBJ databases">
        <authorList>
            <person name="Chronopoulou M."/>
        </authorList>
    </citation>
    <scope>NUCLEOTIDE SEQUENCE</scope>
    <source>
        <tissue evidence="3">Whole organism</tissue>
    </source>
</reference>
<evidence type="ECO:0000313" key="4">
    <source>
        <dbReference type="Proteomes" id="UP000675881"/>
    </source>
</evidence>
<sequence>MGSRSSDMDTFFILDLVKQKKEEARRRKQDDKINEMASKMREDRSKQSSQSYNVSYGGFVGIENLSKGSSTPKSIRRHNRSKDDERSEGTQEHPLDRADLLIMGMIRDEKEKKMHELHQVYDEMAAVPSEERWSEKYEN</sequence>
<dbReference type="Proteomes" id="UP000675881">
    <property type="component" value="Chromosome 1"/>
</dbReference>
<organism evidence="3">
    <name type="scientific">Lepeophtheirus salmonis</name>
    <name type="common">Salmon louse</name>
    <name type="synonym">Caligus salmonis</name>
    <dbReference type="NCBI Taxonomy" id="72036"/>
    <lineage>
        <taxon>Eukaryota</taxon>
        <taxon>Metazoa</taxon>
        <taxon>Ecdysozoa</taxon>
        <taxon>Arthropoda</taxon>
        <taxon>Crustacea</taxon>
        <taxon>Multicrustacea</taxon>
        <taxon>Hexanauplia</taxon>
        <taxon>Copepoda</taxon>
        <taxon>Siphonostomatoida</taxon>
        <taxon>Caligidae</taxon>
        <taxon>Lepeophtheirus</taxon>
    </lineage>
</organism>
<feature type="compositionally biased region" description="Basic and acidic residues" evidence="1">
    <location>
        <begin position="81"/>
        <end position="97"/>
    </location>
</feature>
<accession>A0A0K2UIP0</accession>
<name>A0A0K2UIP0_LEPSM</name>
<feature type="region of interest" description="Disordered" evidence="1">
    <location>
        <begin position="20"/>
        <end position="97"/>
    </location>
</feature>
<keyword evidence="4" id="KW-1185">Reference proteome</keyword>
<dbReference type="EMBL" id="HACA01020451">
    <property type="protein sequence ID" value="CDW37812.1"/>
    <property type="molecule type" value="Transcribed_RNA"/>
</dbReference>